<organism evidence="1 2">
    <name type="scientific">Flavobacterium pisciphilum</name>
    <dbReference type="NCBI Taxonomy" id="2893755"/>
    <lineage>
        <taxon>Bacteria</taxon>
        <taxon>Pseudomonadati</taxon>
        <taxon>Bacteroidota</taxon>
        <taxon>Flavobacteriia</taxon>
        <taxon>Flavobacteriales</taxon>
        <taxon>Flavobacteriaceae</taxon>
        <taxon>Flavobacterium</taxon>
    </lineage>
</organism>
<accession>A0ABS8MRF5</accession>
<sequence>MPYLWMNNKVAVEHEELVPAYWNCLKSLQSELNRYKQKPFGIKRLQVGGNGRKLLIDFDSLRTTIQDALGDPRRIDNPLEVFFDFDAAAVRYYAKFKRAGNALEADEQERYIINASVMNAAIKLEQARIQERIKLRGSIRGITAILVKDVENFNNTLKIKHEVNHNLPASEKQFKKLLKACKEDLYYPIIKDPNGGKTNNARKVDDKTEMIFNGLFKNQMHKPTPTEIARNYEAFLNGYAEVFNEETGEMFDPKEYKKLSNTTIINYINKWENRIATHLTRSGDRQKYMSQYTTPHQMDLPVYSGSILSIDDRNPPFWYEKGKRAWFYIGCDIASQCFTTVVYGKTKEGIIVDFYRQMVRNYTEWNLPLPNELECESSLNSSFRNTLLRPGAMFQSTRIIANKASGKYIERMFGKVRYDVEKEAFGWIGRPSAKKESNQAGPGENKIIPYNQLINERMLEIEQWNNMPHPEETTMSRFDYFLSKQHPDLKPTNWEAILPIIGYKTETSCKLGYVTLQGKRRAIAEEGKILTGEALIDVMKVIESKEVNVYWLDANDGQVLKAFVYVNDRLICEIMEMPRYNRATIERTEVDNEARALQSSYVASVEAFAKRQRDKIERINIIDNTPRTINSNFKFSNIKRFEAKEEQPVEIFDDEAEDDLAFVPQGNAIPSWKRNFM</sequence>
<evidence type="ECO:0000313" key="1">
    <source>
        <dbReference type="EMBL" id="MCC9071233.1"/>
    </source>
</evidence>
<gene>
    <name evidence="1" type="ORF">LNQ49_06450</name>
</gene>
<evidence type="ECO:0008006" key="3">
    <source>
        <dbReference type="Google" id="ProtNLM"/>
    </source>
</evidence>
<dbReference type="Gene3D" id="3.30.420.10">
    <property type="entry name" value="Ribonuclease H-like superfamily/Ribonuclease H"/>
    <property type="match status" value="1"/>
</dbReference>
<dbReference type="InterPro" id="IPR036397">
    <property type="entry name" value="RNaseH_sf"/>
</dbReference>
<evidence type="ECO:0000313" key="2">
    <source>
        <dbReference type="Proteomes" id="UP001430919"/>
    </source>
</evidence>
<protein>
    <recommendedName>
        <fullName evidence="3">Mu transposase, C-terminal</fullName>
    </recommendedName>
</protein>
<reference evidence="1" key="1">
    <citation type="submission" date="2021-11" db="EMBL/GenBank/DDBJ databases">
        <title>Description of novel Flavobacterium species.</title>
        <authorList>
            <person name="Saticioglu I.B."/>
            <person name="Ay H."/>
            <person name="Altun S."/>
            <person name="Duman M."/>
        </authorList>
    </citation>
    <scope>NUCLEOTIDE SEQUENCE</scope>
    <source>
        <strain evidence="1">F-65</strain>
    </source>
</reference>
<dbReference type="RefSeq" id="WP_229987859.1">
    <property type="nucleotide sequence ID" value="NZ_JAJJMO010000001.1"/>
</dbReference>
<dbReference type="EMBL" id="JAJJMO010000001">
    <property type="protein sequence ID" value="MCC9071233.1"/>
    <property type="molecule type" value="Genomic_DNA"/>
</dbReference>
<comment type="caution">
    <text evidence="1">The sequence shown here is derived from an EMBL/GenBank/DDBJ whole genome shotgun (WGS) entry which is preliminary data.</text>
</comment>
<dbReference type="Proteomes" id="UP001430919">
    <property type="component" value="Unassembled WGS sequence"/>
</dbReference>
<proteinExistence type="predicted"/>
<keyword evidence="2" id="KW-1185">Reference proteome</keyword>
<name>A0ABS8MRF5_9FLAO</name>